<protein>
    <submittedName>
        <fullName evidence="2">Uncharacterized protein</fullName>
    </submittedName>
</protein>
<feature type="signal peptide" evidence="1">
    <location>
        <begin position="1"/>
        <end position="19"/>
    </location>
</feature>
<dbReference type="Proteomes" id="UP000030151">
    <property type="component" value="Unassembled WGS sequence"/>
</dbReference>
<keyword evidence="1" id="KW-0732">Signal</keyword>
<reference evidence="2 3" key="1">
    <citation type="submission" date="2014-02" db="EMBL/GenBank/DDBJ databases">
        <title>The genome sequence of the entomopathogenic fungus Metarhizium robertsii ARSEF 2575.</title>
        <authorList>
            <person name="Giuliano Garisto Donzelli B."/>
            <person name="Roe B.A."/>
            <person name="Macmil S.L."/>
            <person name="Krasnoff S.B."/>
            <person name="Gibson D.M."/>
        </authorList>
    </citation>
    <scope>NUCLEOTIDE SEQUENCE [LARGE SCALE GENOMIC DNA]</scope>
    <source>
        <strain evidence="2 3">ARSEF 2575</strain>
    </source>
</reference>
<organism evidence="2 3">
    <name type="scientific">Metarhizium robertsii</name>
    <dbReference type="NCBI Taxonomy" id="568076"/>
    <lineage>
        <taxon>Eukaryota</taxon>
        <taxon>Fungi</taxon>
        <taxon>Dikarya</taxon>
        <taxon>Ascomycota</taxon>
        <taxon>Pezizomycotina</taxon>
        <taxon>Sordariomycetes</taxon>
        <taxon>Hypocreomycetidae</taxon>
        <taxon>Hypocreales</taxon>
        <taxon>Clavicipitaceae</taxon>
        <taxon>Metarhizium</taxon>
    </lineage>
</organism>
<sequence length="212" mass="23838">MRIFQTSFHLACLCTLATAVLITDRFNVDVTSRMDGGCGWVGEQKLNEIFEECLTLAETGIRVVNDYSTSKEAARILDPFFSTGGLRLTARERNQIKAKYTRVRDWIQNGGLVNGGRKDKKPLLFCHHTWLQKGTMADVARRPDGSDMDKWDKSLKRRVKILIREIPKYVRQQRVQQTTLNAQGKPNSIAVPVGIPPDIPTLIPTLGKQGEG</sequence>
<evidence type="ECO:0000313" key="3">
    <source>
        <dbReference type="Proteomes" id="UP000030151"/>
    </source>
</evidence>
<proteinExistence type="predicted"/>
<dbReference type="HOGENOM" id="CLU_1299989_0_0_1"/>
<evidence type="ECO:0000313" key="2">
    <source>
        <dbReference type="EMBL" id="EXU95089.1"/>
    </source>
</evidence>
<dbReference type="EMBL" id="JELW01000104">
    <property type="protein sequence ID" value="EXU95089.1"/>
    <property type="molecule type" value="Genomic_DNA"/>
</dbReference>
<evidence type="ECO:0000256" key="1">
    <source>
        <dbReference type="SAM" id="SignalP"/>
    </source>
</evidence>
<dbReference type="AlphaFoldDB" id="A0A014PHN6"/>
<comment type="caution">
    <text evidence="2">The sequence shown here is derived from an EMBL/GenBank/DDBJ whole genome shotgun (WGS) entry which is preliminary data.</text>
</comment>
<feature type="chain" id="PRO_5001473012" evidence="1">
    <location>
        <begin position="20"/>
        <end position="212"/>
    </location>
</feature>
<name>A0A014PHN6_9HYPO</name>
<accession>A0A014PHN6</accession>
<gene>
    <name evidence="2" type="ORF">X797_011824</name>
</gene>